<evidence type="ECO:0000313" key="6">
    <source>
        <dbReference type="Proteomes" id="UP001357733"/>
    </source>
</evidence>
<keyword evidence="2" id="KW-0813">Transport</keyword>
<sequence length="111" mass="12772">MSNLENITQKIVDDATKKAEDIIREASEKKQEMINIEEERAKSEAKKILDKALANSDLEKDKIISSSNLKLRDEKLKMQGEILNKVFEAAKEKLTNVDDKVYKEFIEKKTS</sequence>
<comment type="caution">
    <text evidence="5">The sequence shown here is derived from an EMBL/GenBank/DDBJ whole genome shotgun (WGS) entry which is preliminary data.</text>
</comment>
<evidence type="ECO:0000256" key="4">
    <source>
        <dbReference type="SAM" id="Coils"/>
    </source>
</evidence>
<gene>
    <name evidence="5" type="ORF">VLK81_09080</name>
</gene>
<dbReference type="Pfam" id="PF01991">
    <property type="entry name" value="vATP-synt_E"/>
    <property type="match status" value="1"/>
</dbReference>
<keyword evidence="4" id="KW-0175">Coiled coil</keyword>
<reference evidence="5 6" key="1">
    <citation type="submission" date="2024-01" db="EMBL/GenBank/DDBJ databases">
        <title>Complete genome sequence of Citroniella saccharovorans strain M6.X9, isolated from human fecal sample.</title>
        <authorList>
            <person name="Cheng G."/>
            <person name="Westerholm M."/>
            <person name="Schnurer A."/>
        </authorList>
    </citation>
    <scope>NUCLEOTIDE SEQUENCE [LARGE SCALE GENOMIC DNA]</scope>
    <source>
        <strain evidence="5 6">DSM 29873</strain>
    </source>
</reference>
<keyword evidence="6" id="KW-1185">Reference proteome</keyword>
<keyword evidence="3" id="KW-0406">Ion transport</keyword>
<dbReference type="Gene3D" id="1.20.5.620">
    <property type="entry name" value="F1F0 ATP synthase subunit B, membrane domain"/>
    <property type="match status" value="1"/>
</dbReference>
<dbReference type="AlphaFoldDB" id="A0AAW9MVS3"/>
<dbReference type="RefSeq" id="WP_324620303.1">
    <property type="nucleotide sequence ID" value="NZ_JAYKOT010000003.1"/>
</dbReference>
<protein>
    <submittedName>
        <fullName evidence="5">V-type ATP synthase subunit E family protein</fullName>
    </submittedName>
</protein>
<organism evidence="5 6">
    <name type="scientific">Citroniella saccharovorans</name>
    <dbReference type="NCBI Taxonomy" id="2053367"/>
    <lineage>
        <taxon>Bacteria</taxon>
        <taxon>Bacillati</taxon>
        <taxon>Bacillota</taxon>
        <taxon>Tissierellia</taxon>
        <taxon>Tissierellales</taxon>
        <taxon>Peptoniphilaceae</taxon>
        <taxon>Citroniella</taxon>
    </lineage>
</organism>
<feature type="coiled-coil region" evidence="4">
    <location>
        <begin position="12"/>
        <end position="46"/>
    </location>
</feature>
<comment type="similarity">
    <text evidence="1">Belongs to the V-ATPase E subunit family.</text>
</comment>
<dbReference type="EMBL" id="JAYKOT010000003">
    <property type="protein sequence ID" value="MEB3430135.1"/>
    <property type="molecule type" value="Genomic_DNA"/>
</dbReference>
<evidence type="ECO:0000256" key="1">
    <source>
        <dbReference type="ARBA" id="ARBA00005901"/>
    </source>
</evidence>
<dbReference type="GO" id="GO:0033178">
    <property type="term" value="C:proton-transporting two-sector ATPase complex, catalytic domain"/>
    <property type="evidence" value="ECO:0007669"/>
    <property type="project" value="InterPro"/>
</dbReference>
<proteinExistence type="inferred from homology"/>
<evidence type="ECO:0000256" key="2">
    <source>
        <dbReference type="ARBA" id="ARBA00022448"/>
    </source>
</evidence>
<dbReference type="InterPro" id="IPR002842">
    <property type="entry name" value="ATPase_V1_Esu"/>
</dbReference>
<evidence type="ECO:0000256" key="3">
    <source>
        <dbReference type="ARBA" id="ARBA00023065"/>
    </source>
</evidence>
<dbReference type="Proteomes" id="UP001357733">
    <property type="component" value="Unassembled WGS sequence"/>
</dbReference>
<dbReference type="GO" id="GO:0046961">
    <property type="term" value="F:proton-transporting ATPase activity, rotational mechanism"/>
    <property type="evidence" value="ECO:0007669"/>
    <property type="project" value="InterPro"/>
</dbReference>
<accession>A0AAW9MVS3</accession>
<evidence type="ECO:0000313" key="5">
    <source>
        <dbReference type="EMBL" id="MEB3430135.1"/>
    </source>
</evidence>
<name>A0AAW9MVS3_9FIRM</name>